<keyword evidence="3" id="KW-1185">Reference proteome</keyword>
<reference evidence="2 3" key="1">
    <citation type="submission" date="2020-08" db="EMBL/GenBank/DDBJ databases">
        <title>Genomic Encyclopedia of Type Strains, Phase IV (KMG-IV): sequencing the most valuable type-strain genomes for metagenomic binning, comparative biology and taxonomic classification.</title>
        <authorList>
            <person name="Goeker M."/>
        </authorList>
    </citation>
    <scope>NUCLEOTIDE SEQUENCE [LARGE SCALE GENOMIC DNA]</scope>
    <source>
        <strain evidence="2 3">DSM 22359</strain>
    </source>
</reference>
<protein>
    <recommendedName>
        <fullName evidence="4">DUF1365 domain-containing protein</fullName>
    </recommendedName>
</protein>
<dbReference type="Proteomes" id="UP000591735">
    <property type="component" value="Unassembled WGS sequence"/>
</dbReference>
<dbReference type="PANTHER" id="PTHR33973:SF4">
    <property type="entry name" value="OS07G0153300 PROTEIN"/>
    <property type="match status" value="1"/>
</dbReference>
<evidence type="ECO:0008006" key="4">
    <source>
        <dbReference type="Google" id="ProtNLM"/>
    </source>
</evidence>
<feature type="compositionally biased region" description="Polar residues" evidence="1">
    <location>
        <begin position="257"/>
        <end position="272"/>
    </location>
</feature>
<dbReference type="InterPro" id="IPR010775">
    <property type="entry name" value="DUF1365"/>
</dbReference>
<evidence type="ECO:0000313" key="3">
    <source>
        <dbReference type="Proteomes" id="UP000591735"/>
    </source>
</evidence>
<gene>
    <name evidence="2" type="ORF">HNR38_001066</name>
</gene>
<organism evidence="2 3">
    <name type="scientific">Marinobacter oulmenensis</name>
    <dbReference type="NCBI Taxonomy" id="643747"/>
    <lineage>
        <taxon>Bacteria</taxon>
        <taxon>Pseudomonadati</taxon>
        <taxon>Pseudomonadota</taxon>
        <taxon>Gammaproteobacteria</taxon>
        <taxon>Pseudomonadales</taxon>
        <taxon>Marinobacteraceae</taxon>
        <taxon>Marinobacter</taxon>
    </lineage>
</organism>
<comment type="caution">
    <text evidence="2">The sequence shown here is derived from an EMBL/GenBank/DDBJ whole genome shotgun (WGS) entry which is preliminary data.</text>
</comment>
<sequence>MLCLDLDEWTEISPHSPFFSNGRFNWLSLYREDYLDPHIPDLRTAVENRVQAATGWRPDGQIQLITHPRYLGYVFNPVSFYLCYSPGQSPARGDTPRAILAQITNTPWKQRHVYCLECQQPQAGSADQWHTAQFHFSKRFHVSPFNDMEQHYQWLFSFRGPDLRIHMNVNESDRKHFDATLVVRRQPLDRKSIHESLRRFPLETLKGTAGIYWNALRLKLKGAPFYDHPDKRQPESPGFRKGTGDRGEDVSEPPENPSQSDRQTARVSSWRT</sequence>
<dbReference type="Pfam" id="PF07103">
    <property type="entry name" value="DUF1365"/>
    <property type="match status" value="1"/>
</dbReference>
<feature type="region of interest" description="Disordered" evidence="1">
    <location>
        <begin position="224"/>
        <end position="272"/>
    </location>
</feature>
<name>A0A840U4E9_9GAMM</name>
<evidence type="ECO:0000256" key="1">
    <source>
        <dbReference type="SAM" id="MobiDB-lite"/>
    </source>
</evidence>
<evidence type="ECO:0000313" key="2">
    <source>
        <dbReference type="EMBL" id="MBB5320594.1"/>
    </source>
</evidence>
<dbReference type="PANTHER" id="PTHR33973">
    <property type="entry name" value="OS07G0153300 PROTEIN"/>
    <property type="match status" value="1"/>
</dbReference>
<accession>A0A840U4E9</accession>
<dbReference type="EMBL" id="JACHFE010000002">
    <property type="protein sequence ID" value="MBB5320594.1"/>
    <property type="molecule type" value="Genomic_DNA"/>
</dbReference>
<proteinExistence type="predicted"/>
<dbReference type="AlphaFoldDB" id="A0A840U4E9"/>